<dbReference type="RefSeq" id="WP_093848690.1">
    <property type="nucleotide sequence ID" value="NZ_FOSG01000004.1"/>
</dbReference>
<dbReference type="AlphaFoldDB" id="A0A1I3XED1"/>
<evidence type="ECO:0000313" key="1">
    <source>
        <dbReference type="EMBL" id="SFK17907.1"/>
    </source>
</evidence>
<reference evidence="2" key="1">
    <citation type="submission" date="2016-10" db="EMBL/GenBank/DDBJ databases">
        <authorList>
            <person name="Varghese N."/>
            <person name="Submissions S."/>
        </authorList>
    </citation>
    <scope>NUCLEOTIDE SEQUENCE [LARGE SCALE GENOMIC DNA]</scope>
    <source>
        <strain evidence="2">PL19</strain>
    </source>
</reference>
<organism evidence="1 2">
    <name type="scientific">Streptomyces pini</name>
    <dbReference type="NCBI Taxonomy" id="1520580"/>
    <lineage>
        <taxon>Bacteria</taxon>
        <taxon>Bacillati</taxon>
        <taxon>Actinomycetota</taxon>
        <taxon>Actinomycetes</taxon>
        <taxon>Kitasatosporales</taxon>
        <taxon>Streptomycetaceae</taxon>
        <taxon>Streptomyces</taxon>
    </lineage>
</organism>
<name>A0A1I3XED1_9ACTN</name>
<proteinExistence type="predicted"/>
<gene>
    <name evidence="1" type="ORF">SAMN05192584_104143</name>
</gene>
<evidence type="ECO:0000313" key="2">
    <source>
        <dbReference type="Proteomes" id="UP000198928"/>
    </source>
</evidence>
<dbReference type="EMBL" id="FOSG01000004">
    <property type="protein sequence ID" value="SFK17907.1"/>
    <property type="molecule type" value="Genomic_DNA"/>
</dbReference>
<sequence length="131" mass="13835">MSTEQTGKTKEGACLVEIELPHCTPSNAAAVFAVLRSAFPKSPELGDGNGAGGPGADGEQRKFWVGTVDVRTHGEVECTLELGEPVEADLSGGPDAVRQVQEALAGFYDVTAEPRISGDQEVEVRLRLAQR</sequence>
<dbReference type="Proteomes" id="UP000198928">
    <property type="component" value="Unassembled WGS sequence"/>
</dbReference>
<dbReference type="OrthoDB" id="4325844at2"/>
<accession>A0A1I3XED1</accession>
<keyword evidence="2" id="KW-1185">Reference proteome</keyword>
<protein>
    <submittedName>
        <fullName evidence="1">Uncharacterized protein</fullName>
    </submittedName>
</protein>